<feature type="chain" id="PRO_5028282701" description="Right handed beta helix domain-containing protein" evidence="1">
    <location>
        <begin position="30"/>
        <end position="1505"/>
    </location>
</feature>
<dbReference type="InterPro" id="IPR012334">
    <property type="entry name" value="Pectin_lyas_fold"/>
</dbReference>
<dbReference type="SUPFAM" id="SSF82171">
    <property type="entry name" value="DPP6 N-terminal domain-like"/>
    <property type="match status" value="1"/>
</dbReference>
<evidence type="ECO:0000256" key="1">
    <source>
        <dbReference type="SAM" id="SignalP"/>
    </source>
</evidence>
<reference evidence="3" key="1">
    <citation type="submission" date="2020-01" db="EMBL/GenBank/DDBJ databases">
        <authorList>
            <person name="Meier V. D."/>
            <person name="Meier V D."/>
        </authorList>
    </citation>
    <scope>NUCLEOTIDE SEQUENCE</scope>
    <source>
        <strain evidence="3">HLG_WM_MAG_07</strain>
    </source>
</reference>
<feature type="signal peptide" evidence="1">
    <location>
        <begin position="1"/>
        <end position="29"/>
    </location>
</feature>
<protein>
    <recommendedName>
        <fullName evidence="2">Right handed beta helix domain-containing protein</fullName>
    </recommendedName>
</protein>
<organism evidence="3">
    <name type="scientific">uncultured Thiotrichaceae bacterium</name>
    <dbReference type="NCBI Taxonomy" id="298394"/>
    <lineage>
        <taxon>Bacteria</taxon>
        <taxon>Pseudomonadati</taxon>
        <taxon>Pseudomonadota</taxon>
        <taxon>Gammaproteobacteria</taxon>
        <taxon>Thiotrichales</taxon>
        <taxon>Thiotrichaceae</taxon>
        <taxon>environmental samples</taxon>
    </lineage>
</organism>
<dbReference type="InterPro" id="IPR039448">
    <property type="entry name" value="Beta_helix"/>
</dbReference>
<dbReference type="InterPro" id="IPR011050">
    <property type="entry name" value="Pectin_lyase_fold/virulence"/>
</dbReference>
<dbReference type="Gene3D" id="2.160.20.10">
    <property type="entry name" value="Single-stranded right-handed beta-helix, Pectin lyase-like"/>
    <property type="match status" value="1"/>
</dbReference>
<dbReference type="SMART" id="SM00710">
    <property type="entry name" value="PbH1"/>
    <property type="match status" value="8"/>
</dbReference>
<keyword evidence="1" id="KW-0732">Signal</keyword>
<evidence type="ECO:0000313" key="3">
    <source>
        <dbReference type="EMBL" id="CAA6801894.1"/>
    </source>
</evidence>
<dbReference type="SUPFAM" id="SSF51126">
    <property type="entry name" value="Pectin lyase-like"/>
    <property type="match status" value="2"/>
</dbReference>
<gene>
    <name evidence="3" type="ORF">HELGO_WM10606</name>
</gene>
<name>A0A6S6S9X3_9GAMM</name>
<dbReference type="Pfam" id="PF13229">
    <property type="entry name" value="Beta_helix"/>
    <property type="match status" value="1"/>
</dbReference>
<sequence>MKAKTIIMKTNYILIFAVTYAGFVSSASALSASASCDSAGIRITLNNVNPGSTLALSLEQNGTTQNIMETADSSGNVPEINITRLSPGSFSAVFSMQETASNGSRSSLNGTVSCPAAAPITPPPPLNCANGTPPIMLDWSSVSWTAGDPSTTYSNVGASGHDITLNWRTSDADFRWERPRIANDPSECPPITGDYCAASTANVSSINAEHAIEVVFNPAVEGVDLTIGDLQDKTNGGNNPNGIIEGISLTKGPTAGLTVTPGANMTTGTVRADYRPTNADNGTDNSLRYTWSNATSVSNVEFTMRNDNPGPGISGNALSFNMSGIAFCPVTNVSASSCSTTVTTIADTGNAANDSGSLRDAIECANSDPDKDTIRFNIPGAGPHTIAISGSPLPTITDDGVSIDGITQPGASCGTSMSSSGAISGRNLKIHVDGSALVGLPNGLSVGAMSNITIKGLSVGGFNGNGLSFTDSKSVNLNCNHIGINTNGLTIRQNGENGVLLSDVDGATLGDGTTAGINVIGANYLSGVLLQGTVDNVIIDRNFVGIGADGSTPLGNGRGYYGAGISFADDTSRVVSDGEIIRNNVIANNGAEIRGFYGTVDNVLVEGNFIGTDATGLLDRNDQWYGIIAEQHDGWIIRNNVISGMENGSGLEFYDMTNTTIQGNKIGVGSDGTTPLGNGFWGIRLEGGAGHIVGGLAADEGNLIAYNSAETTGGYAGILVQKGANARIIGNTIRHNRSSGIEVFDNDSKAWMSQNTIFANDGLGIDLGQGNNLNRKGVTVNDTNDSDPSTHPNGLQNFPVLSSALQTATNVDLSGTLNSLPNTTFDIELYDNQVCNANSSGSAESAAYGEGEDYITTLSVTTDASGDANFTTIIPYSSLSGGTLTATAINREASHAEEGNTSEFSACLGITTCDGLSDEVNVAIVAPPRLKAGDKVFLATSQIDDDALAGNVRAYSVDASGELEANASWDSDEKMTVSKRKNRLYSTNKDGNLRLLRLIGGNQNYDDNPFATNGLPTARTIKGYTFNPSLNRGIYLNGRQSDSLLGPISPDSNMALLGNDINTFAYLNDKAYRSFYNSTVALRSTDRSTSKPARVIVSSDDGFVYAFNQYNGDLGWGWMPRSLVRELINHETFISQHYMQGKIEVMDLKNTKGSYATYVIGSYKQGLGQYVLKLSATSGLDKVVWDVDHDMTSSGLLDTSPANGQRAYFADGDGLLYAAYVVANSETGDSQLFIRSLTSDTKVLQIPLGFTASSVPFVSKDLSKADAPAAGTLFLGSNSGSIYSASLLNADGDLRSASEIQTDMNGASVASLQSGPVLYIGASVSSVNNRLYLRAQTSNRLSLFVWNANNGWKPQWTAFEESAGQWNDDGNYTAVTNGDIQPLPNGVILSGEATVVADSIILPVTVEPTGGACYATAFYYFYRLDNGKYPVKRFYQLKDKNALSNILSLGFGTAKSLELTDLPATTELMAIGLAEQTATNQTGPNAQLIINDTFEYGLRGWRELR</sequence>
<dbReference type="EMBL" id="CACVAY010000010">
    <property type="protein sequence ID" value="CAA6801894.1"/>
    <property type="molecule type" value="Genomic_DNA"/>
</dbReference>
<proteinExistence type="predicted"/>
<accession>A0A6S6S9X3</accession>
<evidence type="ECO:0000259" key="2">
    <source>
        <dbReference type="Pfam" id="PF13229"/>
    </source>
</evidence>
<dbReference type="InterPro" id="IPR006626">
    <property type="entry name" value="PbH1"/>
</dbReference>
<feature type="domain" description="Right handed beta helix" evidence="2">
    <location>
        <begin position="699"/>
        <end position="784"/>
    </location>
</feature>